<evidence type="ECO:0000256" key="1">
    <source>
        <dbReference type="SAM" id="MobiDB-lite"/>
    </source>
</evidence>
<dbReference type="EMBL" id="FMHV01000002">
    <property type="protein sequence ID" value="SCL26159.1"/>
    <property type="molecule type" value="Genomic_DNA"/>
</dbReference>
<sequence length="494" mass="53567">MSAISSYAKALAVAAGRAIPIATRRHVHLSDRPLVLVPLALAGEANAPLAAMIGTDQHNPALLVVPQPRNRDLRFDFAASLADVVLAYVRSCTARFEVVGANKVFLDAPQLLVPNAAGLGFVKLLGRSTRFRRTHGPFPVAHGVPLLGRWLTYLGERSEHPGSSTMLAMTQALNLHWASGQSAVEDANLAALLGWIDPPEGVSGPEAALAAEDPLVWPPAGPSTDPAFDNEVLAPAIRAYESAAPDSPKRLRAVETLERELRGQLEPTWRLMWRAIEVLRQLPAAATVETRWAADRRDFSRYHDYLTTDGRPQARRDGAVAAARRLQSLEREQTTYDASRALDDPLVMASYRVNGEAFQGTVVSVDRDRRILSEKGRRVTRPLIVVSTGDPVHLPVGKALRAPERMKQNARITEIARSADGVLVSLELDGGMGRAAAPAPGSVPEVGHEITYTSVYPDAIRAPDLPPTDQTPWTHGGPPRPYVPTDDDAQEAWE</sequence>
<dbReference type="Proteomes" id="UP000199413">
    <property type="component" value="Unassembled WGS sequence"/>
</dbReference>
<organism evidence="2 3">
    <name type="scientific">Micromonospora rhizosphaerae</name>
    <dbReference type="NCBI Taxonomy" id="568872"/>
    <lineage>
        <taxon>Bacteria</taxon>
        <taxon>Bacillati</taxon>
        <taxon>Actinomycetota</taxon>
        <taxon>Actinomycetes</taxon>
        <taxon>Micromonosporales</taxon>
        <taxon>Micromonosporaceae</taxon>
        <taxon>Micromonospora</taxon>
    </lineage>
</organism>
<gene>
    <name evidence="2" type="ORF">GA0070624_3250</name>
</gene>
<accession>A0A1C6S9M3</accession>
<protein>
    <submittedName>
        <fullName evidence="2">Uncharacterized protein</fullName>
    </submittedName>
</protein>
<keyword evidence="3" id="KW-1185">Reference proteome</keyword>
<dbReference type="RefSeq" id="WP_091341955.1">
    <property type="nucleotide sequence ID" value="NZ_FMHV01000002.1"/>
</dbReference>
<dbReference type="STRING" id="568872.GA0070624_3250"/>
<name>A0A1C6S9M3_9ACTN</name>
<proteinExistence type="predicted"/>
<reference evidence="3" key="1">
    <citation type="submission" date="2016-06" db="EMBL/GenBank/DDBJ databases">
        <authorList>
            <person name="Varghese N."/>
            <person name="Submissions Spin"/>
        </authorList>
    </citation>
    <scope>NUCLEOTIDE SEQUENCE [LARGE SCALE GENOMIC DNA]</scope>
    <source>
        <strain evidence="3">DSM 45431</strain>
    </source>
</reference>
<dbReference type="OrthoDB" id="140186at2"/>
<dbReference type="AlphaFoldDB" id="A0A1C6S9M3"/>
<feature type="region of interest" description="Disordered" evidence="1">
    <location>
        <begin position="458"/>
        <end position="494"/>
    </location>
</feature>
<evidence type="ECO:0000313" key="2">
    <source>
        <dbReference type="EMBL" id="SCL26159.1"/>
    </source>
</evidence>
<evidence type="ECO:0000313" key="3">
    <source>
        <dbReference type="Proteomes" id="UP000199413"/>
    </source>
</evidence>
<feature type="compositionally biased region" description="Acidic residues" evidence="1">
    <location>
        <begin position="485"/>
        <end position="494"/>
    </location>
</feature>